<name>A0A9P0MPK0_NEZVI</name>
<keyword evidence="2" id="KW-1185">Reference proteome</keyword>
<organism evidence="1 2">
    <name type="scientific">Nezara viridula</name>
    <name type="common">Southern green stink bug</name>
    <name type="synonym">Cimex viridulus</name>
    <dbReference type="NCBI Taxonomy" id="85310"/>
    <lineage>
        <taxon>Eukaryota</taxon>
        <taxon>Metazoa</taxon>
        <taxon>Ecdysozoa</taxon>
        <taxon>Arthropoda</taxon>
        <taxon>Hexapoda</taxon>
        <taxon>Insecta</taxon>
        <taxon>Pterygota</taxon>
        <taxon>Neoptera</taxon>
        <taxon>Paraneoptera</taxon>
        <taxon>Hemiptera</taxon>
        <taxon>Heteroptera</taxon>
        <taxon>Panheteroptera</taxon>
        <taxon>Pentatomomorpha</taxon>
        <taxon>Pentatomoidea</taxon>
        <taxon>Pentatomidae</taxon>
        <taxon>Pentatominae</taxon>
        <taxon>Nezara</taxon>
    </lineage>
</organism>
<accession>A0A9P0MPK0</accession>
<proteinExistence type="predicted"/>
<sequence length="69" mass="7797">MYSVTAFKIFNTNLHFSMIYGPCDIYVHYIYCPICHPTLAAHNGQTVCSISQQSRPWTSSTLASIICYS</sequence>
<evidence type="ECO:0000313" key="2">
    <source>
        <dbReference type="Proteomes" id="UP001152798"/>
    </source>
</evidence>
<dbReference type="Proteomes" id="UP001152798">
    <property type="component" value="Chromosome 4"/>
</dbReference>
<gene>
    <name evidence="1" type="ORF">NEZAVI_LOCUS9372</name>
</gene>
<reference evidence="1" key="1">
    <citation type="submission" date="2022-01" db="EMBL/GenBank/DDBJ databases">
        <authorList>
            <person name="King R."/>
        </authorList>
    </citation>
    <scope>NUCLEOTIDE SEQUENCE</scope>
</reference>
<evidence type="ECO:0000313" key="1">
    <source>
        <dbReference type="EMBL" id="CAH1400060.1"/>
    </source>
</evidence>
<dbReference type="AlphaFoldDB" id="A0A9P0MPK0"/>
<dbReference type="EMBL" id="OV725080">
    <property type="protein sequence ID" value="CAH1400060.1"/>
    <property type="molecule type" value="Genomic_DNA"/>
</dbReference>
<protein>
    <submittedName>
        <fullName evidence="1">Uncharacterized protein</fullName>
    </submittedName>
</protein>